<dbReference type="PANTHER" id="PTHR34322">
    <property type="entry name" value="TRANSPOSASE, Y1_TNP DOMAIN-CONTAINING"/>
    <property type="match status" value="1"/>
</dbReference>
<dbReference type="GO" id="GO:0004803">
    <property type="term" value="F:transposase activity"/>
    <property type="evidence" value="ECO:0007669"/>
    <property type="project" value="InterPro"/>
</dbReference>
<comment type="caution">
    <text evidence="2">The sequence shown here is derived from an EMBL/GenBank/DDBJ whole genome shotgun (WGS) entry which is preliminary data.</text>
</comment>
<evidence type="ECO:0000259" key="1">
    <source>
        <dbReference type="SMART" id="SM01321"/>
    </source>
</evidence>
<evidence type="ECO:0000313" key="3">
    <source>
        <dbReference type="Proteomes" id="UP000253975"/>
    </source>
</evidence>
<dbReference type="Pfam" id="PF01797">
    <property type="entry name" value="Y1_Tnp"/>
    <property type="match status" value="1"/>
</dbReference>
<organism evidence="2 3">
    <name type="scientific">Slackia isoflavoniconvertens</name>
    <dbReference type="NCBI Taxonomy" id="572010"/>
    <lineage>
        <taxon>Bacteria</taxon>
        <taxon>Bacillati</taxon>
        <taxon>Actinomycetota</taxon>
        <taxon>Coriobacteriia</taxon>
        <taxon>Eggerthellales</taxon>
        <taxon>Eggerthellaceae</taxon>
        <taxon>Slackia</taxon>
    </lineage>
</organism>
<dbReference type="SMART" id="SM01321">
    <property type="entry name" value="Y1_Tnp"/>
    <property type="match status" value="1"/>
</dbReference>
<evidence type="ECO:0000313" key="2">
    <source>
        <dbReference type="EMBL" id="RDB54659.1"/>
    </source>
</evidence>
<dbReference type="InterPro" id="IPR036515">
    <property type="entry name" value="Transposase_17_sf"/>
</dbReference>
<dbReference type="Proteomes" id="UP000253975">
    <property type="component" value="Unassembled WGS sequence"/>
</dbReference>
<accession>A0A369L7B7</accession>
<feature type="domain" description="Transposase IS200-like" evidence="1">
    <location>
        <begin position="8"/>
        <end position="121"/>
    </location>
</feature>
<sequence length="174" mass="20050">MSKSRAKSESNIYHVMARGDGRQIVFENDEDRKLFLALLRNRKQQDAPIFAWCLMDNHFHLVIQASLPVLSLMMQQIMSQYATSFNTRHQHTGHIFNQRFKSEPINDDSYFLTVVRYVHQNPIKAGITKTCFYPWSSYGEYIDAPRIASTALILEMLGGIGAFQSFHDISSKTI</sequence>
<dbReference type="GO" id="GO:0003677">
    <property type="term" value="F:DNA binding"/>
    <property type="evidence" value="ECO:0007669"/>
    <property type="project" value="InterPro"/>
</dbReference>
<proteinExistence type="predicted"/>
<dbReference type="InterPro" id="IPR002686">
    <property type="entry name" value="Transposase_17"/>
</dbReference>
<dbReference type="GO" id="GO:0006313">
    <property type="term" value="P:DNA transposition"/>
    <property type="evidence" value="ECO:0007669"/>
    <property type="project" value="InterPro"/>
</dbReference>
<name>A0A369L7B7_9ACTN</name>
<reference evidence="2 3" key="1">
    <citation type="journal article" date="2018" name="Elife">
        <title>Discovery and characterization of a prevalent human gut bacterial enzyme sufficient for the inactivation of a family of plant toxins.</title>
        <authorList>
            <person name="Koppel N."/>
            <person name="Bisanz J.E."/>
            <person name="Pandelia M.E."/>
            <person name="Turnbaugh P.J."/>
            <person name="Balskus E.P."/>
        </authorList>
    </citation>
    <scope>NUCLEOTIDE SEQUENCE [LARGE SCALE GENOMIC DNA]</scope>
    <source>
        <strain evidence="2 3">OB21 GAM31</strain>
    </source>
</reference>
<dbReference type="AlphaFoldDB" id="A0A369L7B7"/>
<protein>
    <recommendedName>
        <fullName evidence="1">Transposase IS200-like domain-containing protein</fullName>
    </recommendedName>
</protein>
<dbReference type="EMBL" id="PPTO01000028">
    <property type="protein sequence ID" value="RDB54659.1"/>
    <property type="molecule type" value="Genomic_DNA"/>
</dbReference>
<dbReference type="RefSeq" id="WP_114616422.1">
    <property type="nucleotide sequence ID" value="NZ_PPTO01000028.1"/>
</dbReference>
<gene>
    <name evidence="2" type="ORF">C1881_10250</name>
</gene>
<dbReference type="SUPFAM" id="SSF143422">
    <property type="entry name" value="Transposase IS200-like"/>
    <property type="match status" value="1"/>
</dbReference>
<dbReference type="Gene3D" id="3.30.70.1290">
    <property type="entry name" value="Transposase IS200-like"/>
    <property type="match status" value="1"/>
</dbReference>
<dbReference type="PANTHER" id="PTHR34322:SF2">
    <property type="entry name" value="TRANSPOSASE IS200-LIKE DOMAIN-CONTAINING PROTEIN"/>
    <property type="match status" value="1"/>
</dbReference>